<dbReference type="EMBL" id="RKHK01000001">
    <property type="protein sequence ID" value="ROR72518.1"/>
    <property type="molecule type" value="Genomic_DNA"/>
</dbReference>
<dbReference type="GO" id="GO:0016627">
    <property type="term" value="F:oxidoreductase activity, acting on the CH-CH group of donors"/>
    <property type="evidence" value="ECO:0007669"/>
    <property type="project" value="TreeGrafter"/>
</dbReference>
<comment type="caution">
    <text evidence="3">The sequence shown here is derived from an EMBL/GenBank/DDBJ whole genome shotgun (WGS) entry which is preliminary data.</text>
</comment>
<dbReference type="InterPro" id="IPR012349">
    <property type="entry name" value="Split_barrel_FMN-bd"/>
</dbReference>
<dbReference type="Proteomes" id="UP000280668">
    <property type="component" value="Unassembled WGS sequence"/>
</dbReference>
<evidence type="ECO:0000313" key="4">
    <source>
        <dbReference type="Proteomes" id="UP000280668"/>
    </source>
</evidence>
<accession>A0A3N2BBB2</accession>
<organism evidence="3 4">
    <name type="scientific">Bogoriella caseilytica</name>
    <dbReference type="NCBI Taxonomy" id="56055"/>
    <lineage>
        <taxon>Bacteria</taxon>
        <taxon>Bacillati</taxon>
        <taxon>Actinomycetota</taxon>
        <taxon>Actinomycetes</taxon>
        <taxon>Micrococcales</taxon>
        <taxon>Bogoriellaceae</taxon>
        <taxon>Bogoriella</taxon>
    </lineage>
</organism>
<dbReference type="PANTHER" id="PTHR35176:SF6">
    <property type="entry name" value="HEME OXYGENASE HI_0854-RELATED"/>
    <property type="match status" value="1"/>
</dbReference>
<keyword evidence="1" id="KW-0560">Oxidoreductase</keyword>
<dbReference type="AlphaFoldDB" id="A0A3N2BBB2"/>
<evidence type="ECO:0000313" key="3">
    <source>
        <dbReference type="EMBL" id="ROR72518.1"/>
    </source>
</evidence>
<dbReference type="PANTHER" id="PTHR35176">
    <property type="entry name" value="HEME OXYGENASE HI_0854-RELATED"/>
    <property type="match status" value="1"/>
</dbReference>
<dbReference type="GO" id="GO:0070967">
    <property type="term" value="F:coenzyme F420 binding"/>
    <property type="evidence" value="ECO:0007669"/>
    <property type="project" value="TreeGrafter"/>
</dbReference>
<gene>
    <name evidence="3" type="ORF">EDD31_0870</name>
</gene>
<feature type="domain" description="Pyridoxamine 5'-phosphate oxidase N-terminal" evidence="2">
    <location>
        <begin position="6"/>
        <end position="120"/>
    </location>
</feature>
<dbReference type="GO" id="GO:0005829">
    <property type="term" value="C:cytosol"/>
    <property type="evidence" value="ECO:0007669"/>
    <property type="project" value="TreeGrafter"/>
</dbReference>
<sequence>MTLPSDVRRVLEQPVIAALATVMPDGAPHSVPLWVGLEGEYLAFLTAPGSQKAVNIAAEPRVAISATDPRDAATMVMVRGTVVERVDGAAGWAVIDRIAQKYLGGPYPLRTDRVAFLVRPDRAMRASY</sequence>
<reference evidence="3 4" key="1">
    <citation type="submission" date="2018-11" db="EMBL/GenBank/DDBJ databases">
        <title>Sequencing the genomes of 1000 actinobacteria strains.</title>
        <authorList>
            <person name="Klenk H.-P."/>
        </authorList>
    </citation>
    <scope>NUCLEOTIDE SEQUENCE [LARGE SCALE GENOMIC DNA]</scope>
    <source>
        <strain evidence="3 4">DSM 11294</strain>
    </source>
</reference>
<dbReference type="Gene3D" id="2.30.110.10">
    <property type="entry name" value="Electron Transport, Fmn-binding Protein, Chain A"/>
    <property type="match status" value="1"/>
</dbReference>
<dbReference type="SUPFAM" id="SSF50475">
    <property type="entry name" value="FMN-binding split barrel"/>
    <property type="match status" value="1"/>
</dbReference>
<dbReference type="OrthoDB" id="1094370at2"/>
<dbReference type="RefSeq" id="WP_123303067.1">
    <property type="nucleotide sequence ID" value="NZ_RKHK01000001.1"/>
</dbReference>
<evidence type="ECO:0000259" key="2">
    <source>
        <dbReference type="Pfam" id="PF01243"/>
    </source>
</evidence>
<proteinExistence type="predicted"/>
<name>A0A3N2BBB2_9MICO</name>
<dbReference type="InterPro" id="IPR052019">
    <property type="entry name" value="F420H2_bilvrd_red/Heme_oxyg"/>
</dbReference>
<keyword evidence="4" id="KW-1185">Reference proteome</keyword>
<protein>
    <submittedName>
        <fullName evidence="3">PPOX class probable F420-dependent enzyme</fullName>
    </submittedName>
</protein>
<evidence type="ECO:0000256" key="1">
    <source>
        <dbReference type="ARBA" id="ARBA00023002"/>
    </source>
</evidence>
<dbReference type="Pfam" id="PF01243">
    <property type="entry name" value="PNPOx_N"/>
    <property type="match status" value="1"/>
</dbReference>
<dbReference type="InterPro" id="IPR011576">
    <property type="entry name" value="Pyridox_Oxase_N"/>
</dbReference>